<organism evidence="2 3">
    <name type="scientific">Larinioides sclopetarius</name>
    <dbReference type="NCBI Taxonomy" id="280406"/>
    <lineage>
        <taxon>Eukaryota</taxon>
        <taxon>Metazoa</taxon>
        <taxon>Ecdysozoa</taxon>
        <taxon>Arthropoda</taxon>
        <taxon>Chelicerata</taxon>
        <taxon>Arachnida</taxon>
        <taxon>Araneae</taxon>
        <taxon>Araneomorphae</taxon>
        <taxon>Entelegynae</taxon>
        <taxon>Araneoidea</taxon>
        <taxon>Araneidae</taxon>
        <taxon>Larinioides</taxon>
    </lineage>
</organism>
<evidence type="ECO:0000313" key="3">
    <source>
        <dbReference type="Proteomes" id="UP001497382"/>
    </source>
</evidence>
<evidence type="ECO:0000313" key="2">
    <source>
        <dbReference type="EMBL" id="CAL1294260.1"/>
    </source>
</evidence>
<evidence type="ECO:0000256" key="1">
    <source>
        <dbReference type="SAM" id="Phobius"/>
    </source>
</evidence>
<proteinExistence type="predicted"/>
<gene>
    <name evidence="2" type="ORF">LARSCL_LOCUS18613</name>
</gene>
<keyword evidence="1" id="KW-1133">Transmembrane helix</keyword>
<dbReference type="AlphaFoldDB" id="A0AAV2BEE6"/>
<keyword evidence="1" id="KW-0472">Membrane</keyword>
<protein>
    <submittedName>
        <fullName evidence="2">Uncharacterized protein</fullName>
    </submittedName>
</protein>
<keyword evidence="1" id="KW-0812">Transmembrane</keyword>
<reference evidence="2 3" key="1">
    <citation type="submission" date="2024-04" db="EMBL/GenBank/DDBJ databases">
        <authorList>
            <person name="Rising A."/>
            <person name="Reimegard J."/>
            <person name="Sonavane S."/>
            <person name="Akerstrom W."/>
            <person name="Nylinder S."/>
            <person name="Hedman E."/>
            <person name="Kallberg Y."/>
        </authorList>
    </citation>
    <scope>NUCLEOTIDE SEQUENCE [LARGE SCALE GENOMIC DNA]</scope>
</reference>
<dbReference type="EMBL" id="CAXIEN010000341">
    <property type="protein sequence ID" value="CAL1294260.1"/>
    <property type="molecule type" value="Genomic_DNA"/>
</dbReference>
<sequence length="65" mass="6912">CAISVLLFENFCGGILFSFAGVYLPRGPVIKMVILSFKCGIPLEVALEVFETGTAVASLPRCSCI</sequence>
<dbReference type="Proteomes" id="UP001497382">
    <property type="component" value="Unassembled WGS sequence"/>
</dbReference>
<comment type="caution">
    <text evidence="2">The sequence shown here is derived from an EMBL/GenBank/DDBJ whole genome shotgun (WGS) entry which is preliminary data.</text>
</comment>
<name>A0AAV2BEE6_9ARAC</name>
<keyword evidence="3" id="KW-1185">Reference proteome</keyword>
<feature type="transmembrane region" description="Helical" evidence="1">
    <location>
        <begin position="6"/>
        <end position="24"/>
    </location>
</feature>
<accession>A0AAV2BEE6</accession>
<feature type="non-terminal residue" evidence="2">
    <location>
        <position position="1"/>
    </location>
</feature>